<evidence type="ECO:0000256" key="1">
    <source>
        <dbReference type="SAM" id="MobiDB-lite"/>
    </source>
</evidence>
<proteinExistence type="predicted"/>
<feature type="compositionally biased region" description="Basic and acidic residues" evidence="1">
    <location>
        <begin position="1"/>
        <end position="12"/>
    </location>
</feature>
<dbReference type="EMBL" id="CP000562">
    <property type="protein sequence ID" value="ABN56687.1"/>
    <property type="molecule type" value="Genomic_DNA"/>
</dbReference>
<dbReference type="STRING" id="368407.Memar_0754"/>
<keyword evidence="3" id="KW-1185">Reference proteome</keyword>
<reference evidence="2 3" key="1">
    <citation type="journal article" date="2009" name="Stand. Genomic Sci.">
        <title>Complete genome sequence of Methanoculleus marisnigri Romesser et al. 1981 type strain JR1.</title>
        <authorList>
            <person name="Anderson I.J."/>
            <person name="Sieprawska-Lupa M."/>
            <person name="Lapidus A."/>
            <person name="Nolan M."/>
            <person name="Copeland A."/>
            <person name="Glavina Del Rio T."/>
            <person name="Tice H."/>
            <person name="Dalin E."/>
            <person name="Barry K."/>
            <person name="Saunders E."/>
            <person name="Han C."/>
            <person name="Brettin T."/>
            <person name="Detter J.C."/>
            <person name="Bruce D."/>
            <person name="Mikhailova N."/>
            <person name="Pitluck S."/>
            <person name="Hauser L."/>
            <person name="Land M."/>
            <person name="Lucas S."/>
            <person name="Richardson P."/>
            <person name="Whitman W.B."/>
            <person name="Kyrpides N.C."/>
        </authorList>
    </citation>
    <scope>NUCLEOTIDE SEQUENCE [LARGE SCALE GENOMIC DNA]</scope>
    <source>
        <strain evidence="3">ATCC 35101 / DSM 1498 / JR1</strain>
    </source>
</reference>
<sequence length="90" mass="10196">MRKREAFSKRDGSQSQSASTRCTRSVWHDRLTAPTSHPQDRDPMKQFRPGCPGGLLSSTLSLIFFEELSEFIEKHSCERGAIYISDNGYA</sequence>
<feature type="compositionally biased region" description="Polar residues" evidence="1">
    <location>
        <begin position="13"/>
        <end position="23"/>
    </location>
</feature>
<gene>
    <name evidence="2" type="ordered locus">Memar_0754</name>
</gene>
<feature type="region of interest" description="Disordered" evidence="1">
    <location>
        <begin position="1"/>
        <end position="49"/>
    </location>
</feature>
<organism evidence="2 3">
    <name type="scientific">Methanoculleus marisnigri (strain ATCC 35101 / DSM 1498 / JR1)</name>
    <dbReference type="NCBI Taxonomy" id="368407"/>
    <lineage>
        <taxon>Archaea</taxon>
        <taxon>Methanobacteriati</taxon>
        <taxon>Methanobacteriota</taxon>
        <taxon>Stenosarchaea group</taxon>
        <taxon>Methanomicrobia</taxon>
        <taxon>Methanomicrobiales</taxon>
        <taxon>Methanomicrobiaceae</taxon>
        <taxon>Methanoculleus</taxon>
    </lineage>
</organism>
<evidence type="ECO:0000313" key="3">
    <source>
        <dbReference type="Proteomes" id="UP000002146"/>
    </source>
</evidence>
<dbReference type="Proteomes" id="UP000002146">
    <property type="component" value="Chromosome"/>
</dbReference>
<dbReference type="HOGENOM" id="CLU_2433895_0_0_2"/>
<dbReference type="AlphaFoldDB" id="A3CTI7"/>
<name>A3CTI7_METMJ</name>
<accession>A3CTI7</accession>
<dbReference type="KEGG" id="mem:Memar_0754"/>
<evidence type="ECO:0000313" key="2">
    <source>
        <dbReference type="EMBL" id="ABN56687.1"/>
    </source>
</evidence>
<protein>
    <submittedName>
        <fullName evidence="2">Uncharacterized protein</fullName>
    </submittedName>
</protein>